<evidence type="ECO:0000256" key="1">
    <source>
        <dbReference type="SAM" id="Phobius"/>
    </source>
</evidence>
<dbReference type="GO" id="GO:0140359">
    <property type="term" value="F:ABC-type transporter activity"/>
    <property type="evidence" value="ECO:0007669"/>
    <property type="project" value="InterPro"/>
</dbReference>
<feature type="transmembrane region" description="Helical" evidence="1">
    <location>
        <begin position="303"/>
        <end position="324"/>
    </location>
</feature>
<dbReference type="EMBL" id="JACHON010000007">
    <property type="protein sequence ID" value="MBB6513056.1"/>
    <property type="molecule type" value="Genomic_DNA"/>
</dbReference>
<dbReference type="Gene3D" id="3.40.1710.10">
    <property type="entry name" value="abc type-2 transporter like domain"/>
    <property type="match status" value="1"/>
</dbReference>
<feature type="transmembrane region" description="Helical" evidence="1">
    <location>
        <begin position="175"/>
        <end position="197"/>
    </location>
</feature>
<organism evidence="2 3">
    <name type="scientific">Gracilibacillus halotolerans</name>
    <dbReference type="NCBI Taxonomy" id="74386"/>
    <lineage>
        <taxon>Bacteria</taxon>
        <taxon>Bacillati</taxon>
        <taxon>Bacillota</taxon>
        <taxon>Bacilli</taxon>
        <taxon>Bacillales</taxon>
        <taxon>Bacillaceae</taxon>
        <taxon>Gracilibacillus</taxon>
    </lineage>
</organism>
<feature type="transmembrane region" description="Helical" evidence="1">
    <location>
        <begin position="330"/>
        <end position="351"/>
    </location>
</feature>
<comment type="caution">
    <text evidence="2">The sequence shown here is derived from an EMBL/GenBank/DDBJ whole genome shotgun (WGS) entry which is preliminary data.</text>
</comment>
<feature type="transmembrane region" description="Helical" evidence="1">
    <location>
        <begin position="265"/>
        <end position="291"/>
    </location>
</feature>
<dbReference type="Proteomes" id="UP000572212">
    <property type="component" value="Unassembled WGS sequence"/>
</dbReference>
<keyword evidence="3" id="KW-1185">Reference proteome</keyword>
<dbReference type="AlphaFoldDB" id="A0A841RNR5"/>
<dbReference type="RefSeq" id="WP_184247503.1">
    <property type="nucleotide sequence ID" value="NZ_BAAACU010000053.1"/>
</dbReference>
<keyword evidence="1" id="KW-0812">Transmembrane</keyword>
<reference evidence="2 3" key="1">
    <citation type="submission" date="2020-08" db="EMBL/GenBank/DDBJ databases">
        <title>Genomic Encyclopedia of Type Strains, Phase IV (KMG-IV): sequencing the most valuable type-strain genomes for metagenomic binning, comparative biology and taxonomic classification.</title>
        <authorList>
            <person name="Goeker M."/>
        </authorList>
    </citation>
    <scope>NUCLEOTIDE SEQUENCE [LARGE SCALE GENOMIC DNA]</scope>
    <source>
        <strain evidence="2 3">DSM 11805</strain>
    </source>
</reference>
<dbReference type="PANTHER" id="PTHR43471:SF3">
    <property type="entry name" value="ABC TRANSPORTER PERMEASE PROTEIN NATB"/>
    <property type="match status" value="1"/>
</dbReference>
<proteinExistence type="predicted"/>
<evidence type="ECO:0000313" key="3">
    <source>
        <dbReference type="Proteomes" id="UP000572212"/>
    </source>
</evidence>
<protein>
    <submittedName>
        <fullName evidence="2">Sodium transport system permease protein</fullName>
    </submittedName>
</protein>
<evidence type="ECO:0000313" key="2">
    <source>
        <dbReference type="EMBL" id="MBB6513056.1"/>
    </source>
</evidence>
<dbReference type="GO" id="GO:0005886">
    <property type="term" value="C:plasma membrane"/>
    <property type="evidence" value="ECO:0007669"/>
    <property type="project" value="UniProtKB-SubCell"/>
</dbReference>
<feature type="transmembrane region" description="Helical" evidence="1">
    <location>
        <begin position="358"/>
        <end position="378"/>
    </location>
</feature>
<dbReference type="Pfam" id="PF12679">
    <property type="entry name" value="ABC2_membrane_2"/>
    <property type="match status" value="1"/>
</dbReference>
<keyword evidence="1" id="KW-1133">Transmembrane helix</keyword>
<feature type="transmembrane region" description="Helical" evidence="1">
    <location>
        <begin position="20"/>
        <end position="38"/>
    </location>
</feature>
<gene>
    <name evidence="2" type="ORF">GGQ92_001846</name>
</gene>
<sequence length="386" mass="43141">MLRKIYWKEMKDSFRDSRTLLLTVLLPIIMMTGLVFFYEMLMTDSTEGETYRLAISDTASEEQKLIFSPIENIELIETDDVKQKVEEGKAQAAIVFEDNFSENIASQQHTTITVYGDSFSKKSSELMQLVEVALVTMESNIVKERLLAEGIADSMVEPFHLQYEEIAEDEGAAKMLAFLIPMILILAIGIGASPAASDMFAGEKERKTMESLLMTPVNRTTMLVSKGLTITSIGLFIGLLTLIVVTVEIYFFTEQLRAALEAINGIGTVIGISVGIVIIYSVFTASILMITSIIAKTVKEAQSYVTPILLLGMFPAMFMTMIGVNELNMFHFSIPILNMFSIIKELFAGIIDYKHIALFVMTNLIVAIVLFVISRMLFLKDKWVMS</sequence>
<dbReference type="PANTHER" id="PTHR43471">
    <property type="entry name" value="ABC TRANSPORTER PERMEASE"/>
    <property type="match status" value="1"/>
</dbReference>
<feature type="transmembrane region" description="Helical" evidence="1">
    <location>
        <begin position="228"/>
        <end position="253"/>
    </location>
</feature>
<name>A0A841RNR5_9BACI</name>
<keyword evidence="1" id="KW-0472">Membrane</keyword>
<accession>A0A841RNR5</accession>